<feature type="region of interest" description="Disordered" evidence="1">
    <location>
        <begin position="1"/>
        <end position="27"/>
    </location>
</feature>
<proteinExistence type="predicted"/>
<comment type="caution">
    <text evidence="3">The sequence shown here is derived from an EMBL/GenBank/DDBJ whole genome shotgun (WGS) entry which is preliminary data.</text>
</comment>
<sequence length="159" mass="16992">MAVGPTVLRRAETVPGSGRRAAGRGAGAGFGREAWLSALSRDELLALVREQFAGDRELRRRLELRAADAGRRRRGPVPPACASRFPGHPLLRRVPWRPWRYTAADCRAAVAATPSASPLAGTPAGAVWDPDLPAALTELGARIEEEMVLDDLPADLGGR</sequence>
<accession>A0ABQ3RPT7</accession>
<dbReference type="EMBL" id="BNEA01000015">
    <property type="protein sequence ID" value="GHI57883.1"/>
    <property type="molecule type" value="Genomic_DNA"/>
</dbReference>
<dbReference type="RefSeq" id="WP_229926754.1">
    <property type="nucleotide sequence ID" value="NZ_BNCB01000011.1"/>
</dbReference>
<dbReference type="InterPro" id="IPR024465">
    <property type="entry name" value="DUF2399"/>
</dbReference>
<evidence type="ECO:0000313" key="4">
    <source>
        <dbReference type="Proteomes" id="UP000646738"/>
    </source>
</evidence>
<evidence type="ECO:0000256" key="1">
    <source>
        <dbReference type="SAM" id="MobiDB-lite"/>
    </source>
</evidence>
<name>A0ABQ3RPT7_STRRR</name>
<reference evidence="4" key="1">
    <citation type="submission" date="2023-07" db="EMBL/GenBank/DDBJ databases">
        <title>Whole genome shotgun sequence of Streptomyces achromogenes subsp. rubradiris NBRC 14000.</title>
        <authorList>
            <person name="Komaki H."/>
            <person name="Tamura T."/>
        </authorList>
    </citation>
    <scope>NUCLEOTIDE SEQUENCE [LARGE SCALE GENOMIC DNA]</scope>
    <source>
        <strain evidence="4">NBRC 14000</strain>
    </source>
</reference>
<keyword evidence="4" id="KW-1185">Reference proteome</keyword>
<protein>
    <recommendedName>
        <fullName evidence="2">DUF2399 domain-containing protein</fullName>
    </recommendedName>
</protein>
<dbReference type="Pfam" id="PF09664">
    <property type="entry name" value="DUF2399"/>
    <property type="match status" value="1"/>
</dbReference>
<evidence type="ECO:0000313" key="3">
    <source>
        <dbReference type="EMBL" id="GHI57883.1"/>
    </source>
</evidence>
<dbReference type="Proteomes" id="UP000646738">
    <property type="component" value="Unassembled WGS sequence"/>
</dbReference>
<evidence type="ECO:0000259" key="2">
    <source>
        <dbReference type="Pfam" id="PF09664"/>
    </source>
</evidence>
<gene>
    <name evidence="3" type="ORF">Srubr_77290</name>
</gene>
<feature type="domain" description="DUF2399" evidence="2">
    <location>
        <begin position="90"/>
        <end position="156"/>
    </location>
</feature>
<organism evidence="3 4">
    <name type="scientific">Streptomyces rubradiris</name>
    <name type="common">Streptomyces achromogenes subsp. rubradiris</name>
    <dbReference type="NCBI Taxonomy" id="285531"/>
    <lineage>
        <taxon>Bacteria</taxon>
        <taxon>Bacillati</taxon>
        <taxon>Actinomycetota</taxon>
        <taxon>Actinomycetes</taxon>
        <taxon>Kitasatosporales</taxon>
        <taxon>Streptomycetaceae</taxon>
        <taxon>Streptomyces</taxon>
    </lineage>
</organism>